<evidence type="ECO:0000313" key="2">
    <source>
        <dbReference type="EMBL" id="CAI0447045.1"/>
    </source>
</evidence>
<keyword evidence="3" id="KW-1185">Reference proteome</keyword>
<proteinExistence type="predicted"/>
<keyword evidence="1" id="KW-0677">Repeat</keyword>
<dbReference type="PANTHER" id="PTHR22895">
    <property type="entry name" value="ARMADILLO REPEAT-CONTAINING PROTEIN 6"/>
    <property type="match status" value="1"/>
</dbReference>
<accession>A0AAV0MMT9</accession>
<protein>
    <submittedName>
        <fullName evidence="2">Uncharacterized protein</fullName>
    </submittedName>
</protein>
<evidence type="ECO:0000256" key="1">
    <source>
        <dbReference type="ARBA" id="ARBA00022737"/>
    </source>
</evidence>
<dbReference type="InterPro" id="IPR016024">
    <property type="entry name" value="ARM-type_fold"/>
</dbReference>
<dbReference type="Proteomes" id="UP001154282">
    <property type="component" value="Unassembled WGS sequence"/>
</dbReference>
<comment type="caution">
    <text evidence="2">The sequence shown here is derived from an EMBL/GenBank/DDBJ whole genome shotgun (WGS) entry which is preliminary data.</text>
</comment>
<dbReference type="EMBL" id="CAMGYJ010000007">
    <property type="protein sequence ID" value="CAI0447045.1"/>
    <property type="molecule type" value="Genomic_DNA"/>
</dbReference>
<sequence>MAGLLRQLIEECSVEGSGNVAVAVRNGGVETITSLCSKIPIRSSEQILVLAFGALALLIHGTSCVLLRCRILVWYADIEGTEKFRSSGGPAVLISHLREGIRTLGILNSGFSVVARAATSNEVVKQSFMELKIDELILQVLNEQSKGTVQSLYDAIRVLLTPDDNRVVASEVSSCHGNSESFLDVRREDCD</sequence>
<gene>
    <name evidence="2" type="ORF">LITE_LOCUS29255</name>
</gene>
<dbReference type="PANTHER" id="PTHR22895:SF0">
    <property type="entry name" value="ARMADILLO REPEAT-CONTAINING PROTEIN 6"/>
    <property type="match status" value="1"/>
</dbReference>
<organism evidence="2 3">
    <name type="scientific">Linum tenue</name>
    <dbReference type="NCBI Taxonomy" id="586396"/>
    <lineage>
        <taxon>Eukaryota</taxon>
        <taxon>Viridiplantae</taxon>
        <taxon>Streptophyta</taxon>
        <taxon>Embryophyta</taxon>
        <taxon>Tracheophyta</taxon>
        <taxon>Spermatophyta</taxon>
        <taxon>Magnoliopsida</taxon>
        <taxon>eudicotyledons</taxon>
        <taxon>Gunneridae</taxon>
        <taxon>Pentapetalae</taxon>
        <taxon>rosids</taxon>
        <taxon>fabids</taxon>
        <taxon>Malpighiales</taxon>
        <taxon>Linaceae</taxon>
        <taxon>Linum</taxon>
    </lineage>
</organism>
<dbReference type="SUPFAM" id="SSF48371">
    <property type="entry name" value="ARM repeat"/>
    <property type="match status" value="1"/>
</dbReference>
<dbReference type="AlphaFoldDB" id="A0AAV0MMT9"/>
<name>A0AAV0MMT9_9ROSI</name>
<evidence type="ECO:0000313" key="3">
    <source>
        <dbReference type="Proteomes" id="UP001154282"/>
    </source>
</evidence>
<reference evidence="2" key="1">
    <citation type="submission" date="2022-08" db="EMBL/GenBank/DDBJ databases">
        <authorList>
            <person name="Gutierrez-Valencia J."/>
        </authorList>
    </citation>
    <scope>NUCLEOTIDE SEQUENCE</scope>
</reference>